<evidence type="ECO:0000256" key="2">
    <source>
        <dbReference type="ARBA" id="ARBA00023002"/>
    </source>
</evidence>
<dbReference type="SUPFAM" id="SSF51735">
    <property type="entry name" value="NAD(P)-binding Rossmann-fold domains"/>
    <property type="match status" value="1"/>
</dbReference>
<dbReference type="InterPro" id="IPR020904">
    <property type="entry name" value="Sc_DH/Rdtase_CS"/>
</dbReference>
<dbReference type="Pfam" id="PF13561">
    <property type="entry name" value="adh_short_C2"/>
    <property type="match status" value="1"/>
</dbReference>
<dbReference type="InterPro" id="IPR057326">
    <property type="entry name" value="KR_dom"/>
</dbReference>
<evidence type="ECO:0000313" key="5">
    <source>
        <dbReference type="EMBL" id="MDX8473294.1"/>
    </source>
</evidence>
<evidence type="ECO:0000313" key="6">
    <source>
        <dbReference type="Proteomes" id="UP001271780"/>
    </source>
</evidence>
<dbReference type="PANTHER" id="PTHR24321">
    <property type="entry name" value="DEHYDROGENASES, SHORT CHAIN"/>
    <property type="match status" value="1"/>
</dbReference>
<accession>A0ABU4XET3</accession>
<dbReference type="Proteomes" id="UP001271780">
    <property type="component" value="Unassembled WGS sequence"/>
</dbReference>
<gene>
    <name evidence="5" type="ORF">RFM27_14530</name>
</gene>
<keyword evidence="3" id="KW-0520">NAD</keyword>
<dbReference type="CDD" id="cd05233">
    <property type="entry name" value="SDR_c"/>
    <property type="match status" value="1"/>
</dbReference>
<dbReference type="EMBL" id="JAVIIZ010000007">
    <property type="protein sequence ID" value="MDX8473294.1"/>
    <property type="molecule type" value="Genomic_DNA"/>
</dbReference>
<dbReference type="RefSeq" id="WP_320316934.1">
    <property type="nucleotide sequence ID" value="NZ_JAVIIX010000007.1"/>
</dbReference>
<organism evidence="5 6">
    <name type="scientific">Mesorhizobium dulcispinae</name>
    <dbReference type="NCBI Taxonomy" id="3072316"/>
    <lineage>
        <taxon>Bacteria</taxon>
        <taxon>Pseudomonadati</taxon>
        <taxon>Pseudomonadota</taxon>
        <taxon>Alphaproteobacteria</taxon>
        <taxon>Hyphomicrobiales</taxon>
        <taxon>Phyllobacteriaceae</taxon>
        <taxon>Mesorhizobium</taxon>
    </lineage>
</organism>
<reference evidence="5 6" key="1">
    <citation type="submission" date="2023-08" db="EMBL/GenBank/DDBJ databases">
        <title>Implementing the SeqCode for naming new Mesorhizobium species isolated from Vachellia karroo root nodules.</title>
        <authorList>
            <person name="Van Lill M."/>
        </authorList>
    </citation>
    <scope>NUCLEOTIDE SEQUENCE [LARGE SCALE GENOMIC DNA]</scope>
    <source>
        <strain evidence="5 6">VK23A</strain>
    </source>
</reference>
<evidence type="ECO:0000259" key="4">
    <source>
        <dbReference type="SMART" id="SM00822"/>
    </source>
</evidence>
<keyword evidence="6" id="KW-1185">Reference proteome</keyword>
<feature type="domain" description="Ketoreductase" evidence="4">
    <location>
        <begin position="8"/>
        <end position="179"/>
    </location>
</feature>
<dbReference type="PRINTS" id="PR00081">
    <property type="entry name" value="GDHRDH"/>
</dbReference>
<sequence>MSRRLEGRKALITGAATGMGRATAELFGRHGARVVAFGHGGDVLEDAAKASGGVAVRGDITNAADIARAIDACEGRLDIVVNAAGVMILDEPETLSDETWAKSFAVNVTGSMMVCRAALPLLKERGGAIINIASVGAFNASGQNAAYSASKAALVSYTRSLAFAHGPDGIRANAVAPGWVRTPMSVYEMKVAAAANGSTPEEEFAALTSRIALRRVAEPEEIASCCLFLASDEASFVTGAVLVADGGGRAPTQNRAV</sequence>
<evidence type="ECO:0000256" key="3">
    <source>
        <dbReference type="ARBA" id="ARBA00023027"/>
    </source>
</evidence>
<dbReference type="PROSITE" id="PS00061">
    <property type="entry name" value="ADH_SHORT"/>
    <property type="match status" value="1"/>
</dbReference>
<keyword evidence="2" id="KW-0560">Oxidoreductase</keyword>
<proteinExistence type="inferred from homology"/>
<dbReference type="PANTHER" id="PTHR24321:SF8">
    <property type="entry name" value="ESTRADIOL 17-BETA-DEHYDROGENASE 8-RELATED"/>
    <property type="match status" value="1"/>
</dbReference>
<comment type="similarity">
    <text evidence="1">Belongs to the short-chain dehydrogenases/reductases (SDR) family.</text>
</comment>
<dbReference type="InterPro" id="IPR002347">
    <property type="entry name" value="SDR_fam"/>
</dbReference>
<dbReference type="InterPro" id="IPR036291">
    <property type="entry name" value="NAD(P)-bd_dom_sf"/>
</dbReference>
<name>A0ABU4XET3_9HYPH</name>
<protein>
    <submittedName>
        <fullName evidence="5">SDR family oxidoreductase</fullName>
    </submittedName>
</protein>
<comment type="caution">
    <text evidence="5">The sequence shown here is derived from an EMBL/GenBank/DDBJ whole genome shotgun (WGS) entry which is preliminary data.</text>
</comment>
<dbReference type="PRINTS" id="PR00080">
    <property type="entry name" value="SDRFAMILY"/>
</dbReference>
<dbReference type="SMART" id="SM00822">
    <property type="entry name" value="PKS_KR"/>
    <property type="match status" value="1"/>
</dbReference>
<evidence type="ECO:0000256" key="1">
    <source>
        <dbReference type="ARBA" id="ARBA00006484"/>
    </source>
</evidence>
<dbReference type="Gene3D" id="3.40.50.720">
    <property type="entry name" value="NAD(P)-binding Rossmann-like Domain"/>
    <property type="match status" value="1"/>
</dbReference>